<organism evidence="2 3">
    <name type="scientific">Pseudonocardia oroxyli</name>
    <dbReference type="NCBI Taxonomy" id="366584"/>
    <lineage>
        <taxon>Bacteria</taxon>
        <taxon>Bacillati</taxon>
        <taxon>Actinomycetota</taxon>
        <taxon>Actinomycetes</taxon>
        <taxon>Pseudonocardiales</taxon>
        <taxon>Pseudonocardiaceae</taxon>
        <taxon>Pseudonocardia</taxon>
    </lineage>
</organism>
<evidence type="ECO:0000256" key="1">
    <source>
        <dbReference type="SAM" id="MobiDB-lite"/>
    </source>
</evidence>
<protein>
    <submittedName>
        <fullName evidence="2">Uncharacterized protein</fullName>
    </submittedName>
</protein>
<feature type="compositionally biased region" description="Pro residues" evidence="1">
    <location>
        <begin position="87"/>
        <end position="102"/>
    </location>
</feature>
<proteinExistence type="predicted"/>
<reference evidence="2 3" key="1">
    <citation type="submission" date="2016-10" db="EMBL/GenBank/DDBJ databases">
        <authorList>
            <person name="de Groot N.N."/>
        </authorList>
    </citation>
    <scope>NUCLEOTIDE SEQUENCE [LARGE SCALE GENOMIC DNA]</scope>
    <source>
        <strain evidence="2 3">CGMCC 4.3143</strain>
    </source>
</reference>
<feature type="compositionally biased region" description="Basic and acidic residues" evidence="1">
    <location>
        <begin position="236"/>
        <end position="245"/>
    </location>
</feature>
<dbReference type="EMBL" id="FNBE01000018">
    <property type="protein sequence ID" value="SDH05326.1"/>
    <property type="molecule type" value="Genomic_DNA"/>
</dbReference>
<evidence type="ECO:0000313" key="3">
    <source>
        <dbReference type="Proteomes" id="UP000198967"/>
    </source>
</evidence>
<sequence>MARLRPRVRGCSRGATGGAGMQGPRWRGPVSALVLGALLVIAGCGDQARAGGAPSGPVAAQAASVTPHSEASTAQTQTESPSLENPAPGPHTPADAGPPPSPKQGQAPPVQVPPAAPQPPPQEHAAEPRGAGPEPNTGSRPGGQPTGAAIADALGDTLETWEAEQAKRCPRASLRDCWTIVTVGAGTHACKASPAPGTIAPFGSTITITMTADSDACVALLDGRTTGGGDGNTADGTERDTEQRTGETGQTESGEGGQP</sequence>
<dbReference type="STRING" id="366584.SAMN05216377_11871"/>
<feature type="compositionally biased region" description="Polar residues" evidence="1">
    <location>
        <begin position="63"/>
        <end position="83"/>
    </location>
</feature>
<feature type="region of interest" description="Disordered" evidence="1">
    <location>
        <begin position="48"/>
        <end position="149"/>
    </location>
</feature>
<name>A0A1G7Z9W4_PSEOR</name>
<feature type="region of interest" description="Disordered" evidence="1">
    <location>
        <begin position="224"/>
        <end position="259"/>
    </location>
</feature>
<dbReference type="Proteomes" id="UP000198967">
    <property type="component" value="Unassembled WGS sequence"/>
</dbReference>
<feature type="compositionally biased region" description="Pro residues" evidence="1">
    <location>
        <begin position="110"/>
        <end position="122"/>
    </location>
</feature>
<gene>
    <name evidence="2" type="ORF">SAMN05216377_11871</name>
</gene>
<accession>A0A1G7Z9W4</accession>
<dbReference type="AlphaFoldDB" id="A0A1G7Z9W4"/>
<feature type="region of interest" description="Disordered" evidence="1">
    <location>
        <begin position="1"/>
        <end position="26"/>
    </location>
</feature>
<keyword evidence="3" id="KW-1185">Reference proteome</keyword>
<feature type="compositionally biased region" description="Basic residues" evidence="1">
    <location>
        <begin position="1"/>
        <end position="10"/>
    </location>
</feature>
<evidence type="ECO:0000313" key="2">
    <source>
        <dbReference type="EMBL" id="SDH05326.1"/>
    </source>
</evidence>